<dbReference type="Proteomes" id="UP000198855">
    <property type="component" value="Unassembled WGS sequence"/>
</dbReference>
<feature type="domain" description="HAMP" evidence="16">
    <location>
        <begin position="177"/>
        <end position="229"/>
    </location>
</feature>
<dbReference type="PROSITE" id="PS50885">
    <property type="entry name" value="HAMP"/>
    <property type="match status" value="1"/>
</dbReference>
<dbReference type="SMART" id="SM00388">
    <property type="entry name" value="HisKA"/>
    <property type="match status" value="1"/>
</dbReference>
<evidence type="ECO:0000256" key="2">
    <source>
        <dbReference type="ARBA" id="ARBA00004651"/>
    </source>
</evidence>
<dbReference type="Pfam" id="PF00672">
    <property type="entry name" value="HAMP"/>
    <property type="match status" value="1"/>
</dbReference>
<keyword evidence="9 17" id="KW-0418">Kinase</keyword>
<dbReference type="Gene3D" id="1.10.287.130">
    <property type="match status" value="1"/>
</dbReference>
<dbReference type="RefSeq" id="WP_091185799.1">
    <property type="nucleotide sequence ID" value="NZ_FOMT01000002.1"/>
</dbReference>
<keyword evidence="18" id="KW-1185">Reference proteome</keyword>
<dbReference type="Gene3D" id="3.30.565.10">
    <property type="entry name" value="Histidine kinase-like ATPase, C-terminal domain"/>
    <property type="match status" value="1"/>
</dbReference>
<dbReference type="InterPro" id="IPR036890">
    <property type="entry name" value="HATPase_C_sf"/>
</dbReference>
<protein>
    <recommendedName>
        <fullName evidence="3">histidine kinase</fullName>
        <ecNumber evidence="3">2.7.13.3</ecNumber>
    </recommendedName>
</protein>
<evidence type="ECO:0000256" key="14">
    <source>
        <dbReference type="SAM" id="Phobius"/>
    </source>
</evidence>
<evidence type="ECO:0000256" key="12">
    <source>
        <dbReference type="ARBA" id="ARBA00023012"/>
    </source>
</evidence>
<proteinExistence type="predicted"/>
<dbReference type="InterPro" id="IPR003660">
    <property type="entry name" value="HAMP_dom"/>
</dbReference>
<keyword evidence="5" id="KW-0597">Phosphoprotein</keyword>
<dbReference type="SUPFAM" id="SSF55874">
    <property type="entry name" value="ATPase domain of HSP90 chaperone/DNA topoisomerase II/histidine kinase"/>
    <property type="match status" value="1"/>
</dbReference>
<dbReference type="GO" id="GO:0005524">
    <property type="term" value="F:ATP binding"/>
    <property type="evidence" value="ECO:0007669"/>
    <property type="project" value="UniProtKB-KW"/>
</dbReference>
<gene>
    <name evidence="17" type="ORF">SAMN05216378_2781</name>
</gene>
<dbReference type="PANTHER" id="PTHR45528">
    <property type="entry name" value="SENSOR HISTIDINE KINASE CPXA"/>
    <property type="match status" value="1"/>
</dbReference>
<evidence type="ECO:0000313" key="18">
    <source>
        <dbReference type="Proteomes" id="UP000198855"/>
    </source>
</evidence>
<evidence type="ECO:0000259" key="15">
    <source>
        <dbReference type="PROSITE" id="PS50109"/>
    </source>
</evidence>
<feature type="domain" description="Histidine kinase" evidence="15">
    <location>
        <begin position="244"/>
        <end position="462"/>
    </location>
</feature>
<name>A0A1I1YW03_9BACL</name>
<evidence type="ECO:0000256" key="8">
    <source>
        <dbReference type="ARBA" id="ARBA00022741"/>
    </source>
</evidence>
<dbReference type="STRING" id="1045775.SAMN05216378_2781"/>
<organism evidence="17 18">
    <name type="scientific">Paenibacillus catalpae</name>
    <dbReference type="NCBI Taxonomy" id="1045775"/>
    <lineage>
        <taxon>Bacteria</taxon>
        <taxon>Bacillati</taxon>
        <taxon>Bacillota</taxon>
        <taxon>Bacilli</taxon>
        <taxon>Bacillales</taxon>
        <taxon>Paenibacillaceae</taxon>
        <taxon>Paenibacillus</taxon>
    </lineage>
</organism>
<evidence type="ECO:0000256" key="11">
    <source>
        <dbReference type="ARBA" id="ARBA00022989"/>
    </source>
</evidence>
<keyword evidence="11 14" id="KW-1133">Transmembrane helix</keyword>
<keyword evidence="4" id="KW-1003">Cell membrane</keyword>
<evidence type="ECO:0000256" key="9">
    <source>
        <dbReference type="ARBA" id="ARBA00022777"/>
    </source>
</evidence>
<evidence type="ECO:0000256" key="5">
    <source>
        <dbReference type="ARBA" id="ARBA00022553"/>
    </source>
</evidence>
<dbReference type="GO" id="GO:0005886">
    <property type="term" value="C:plasma membrane"/>
    <property type="evidence" value="ECO:0007669"/>
    <property type="project" value="UniProtKB-SubCell"/>
</dbReference>
<dbReference type="SUPFAM" id="SSF47384">
    <property type="entry name" value="Homodimeric domain of signal transducing histidine kinase"/>
    <property type="match status" value="1"/>
</dbReference>
<evidence type="ECO:0000256" key="13">
    <source>
        <dbReference type="ARBA" id="ARBA00023136"/>
    </source>
</evidence>
<evidence type="ECO:0000256" key="3">
    <source>
        <dbReference type="ARBA" id="ARBA00012438"/>
    </source>
</evidence>
<dbReference type="GO" id="GO:0000155">
    <property type="term" value="F:phosphorelay sensor kinase activity"/>
    <property type="evidence" value="ECO:0007669"/>
    <property type="project" value="InterPro"/>
</dbReference>
<keyword evidence="8" id="KW-0547">Nucleotide-binding</keyword>
<sequence length="474" mass="53136">MKVLNRIMLSSALLVILSLFTLLAVFGVVLFMDTLHGDGGKELLDRQIFQAEEQMSDFDSSTQDWELLSDRISVYGYKLLVLQDDSILYSKLKDSDSEIQGSLTNIQLDSDVLAGRVQDASFIAMNKEGYSIYAVKDEAAGVSSSMLDFWLPFVLISLVVIVVIVLLSQLFTRKMAYRILQPLDALAKGAKRIENGDLSKPILYKGNDEFAEVCAAFNHMQEHLLEERQKNTAYEKARVDLVAGISHDLRTPLTSIKGYIKGLRDGVAHTPVKREQYLQIAYQKSSEMDKLLQKLFDFSSLETGNLPLLLADRDLGQFVREYAASAQDELAQKNITLTFKIVSDSHPVRIDAEQMNRVMANLAENAARYAGVSPIQLDISVWKKGGREHLLFTDNGQGVPDEHLPHLFEQFWRGDQARTQTNGESSGLGLYIVKYIVDRHGGTVTARNNNGLQIELVLPGGMENKDEQDINNRR</sequence>
<dbReference type="Pfam" id="PF02518">
    <property type="entry name" value="HATPase_c"/>
    <property type="match status" value="1"/>
</dbReference>
<keyword evidence="13 14" id="KW-0472">Membrane</keyword>
<keyword evidence="10" id="KW-0067">ATP-binding</keyword>
<feature type="transmembrane region" description="Helical" evidence="14">
    <location>
        <begin position="149"/>
        <end position="171"/>
    </location>
</feature>
<reference evidence="18" key="1">
    <citation type="submission" date="2016-10" db="EMBL/GenBank/DDBJ databases">
        <authorList>
            <person name="Varghese N."/>
            <person name="Submissions S."/>
        </authorList>
    </citation>
    <scope>NUCLEOTIDE SEQUENCE [LARGE SCALE GENOMIC DNA]</scope>
    <source>
        <strain evidence="18">CGMCC 1.10784</strain>
    </source>
</reference>
<keyword evidence="7 14" id="KW-0812">Transmembrane</keyword>
<evidence type="ECO:0000256" key="4">
    <source>
        <dbReference type="ARBA" id="ARBA00022475"/>
    </source>
</evidence>
<dbReference type="PROSITE" id="PS50109">
    <property type="entry name" value="HIS_KIN"/>
    <property type="match status" value="1"/>
</dbReference>
<dbReference type="SMART" id="SM00304">
    <property type="entry name" value="HAMP"/>
    <property type="match status" value="1"/>
</dbReference>
<keyword evidence="6" id="KW-0808">Transferase</keyword>
<comment type="catalytic activity">
    <reaction evidence="1">
        <text>ATP + protein L-histidine = ADP + protein N-phospho-L-histidine.</text>
        <dbReference type="EC" id="2.7.13.3"/>
    </reaction>
</comment>
<dbReference type="OrthoDB" id="335833at2"/>
<evidence type="ECO:0000259" key="16">
    <source>
        <dbReference type="PROSITE" id="PS50885"/>
    </source>
</evidence>
<keyword evidence="12" id="KW-0902">Two-component regulatory system</keyword>
<dbReference type="InterPro" id="IPR050398">
    <property type="entry name" value="HssS/ArlS-like"/>
</dbReference>
<dbReference type="CDD" id="cd06225">
    <property type="entry name" value="HAMP"/>
    <property type="match status" value="1"/>
</dbReference>
<dbReference type="EC" id="2.7.13.3" evidence="3"/>
<dbReference type="PRINTS" id="PR00344">
    <property type="entry name" value="BCTRLSENSOR"/>
</dbReference>
<dbReference type="InterPro" id="IPR003594">
    <property type="entry name" value="HATPase_dom"/>
</dbReference>
<dbReference type="InterPro" id="IPR005467">
    <property type="entry name" value="His_kinase_dom"/>
</dbReference>
<dbReference type="PANTHER" id="PTHR45528:SF1">
    <property type="entry name" value="SENSOR HISTIDINE KINASE CPXA"/>
    <property type="match status" value="1"/>
</dbReference>
<dbReference type="InterPro" id="IPR004358">
    <property type="entry name" value="Sig_transdc_His_kin-like_C"/>
</dbReference>
<comment type="subcellular location">
    <subcellularLocation>
        <location evidence="2">Cell membrane</location>
        <topology evidence="2">Multi-pass membrane protein</topology>
    </subcellularLocation>
</comment>
<evidence type="ECO:0000256" key="1">
    <source>
        <dbReference type="ARBA" id="ARBA00000085"/>
    </source>
</evidence>
<dbReference type="Pfam" id="PF00512">
    <property type="entry name" value="HisKA"/>
    <property type="match status" value="1"/>
</dbReference>
<dbReference type="CDD" id="cd00082">
    <property type="entry name" value="HisKA"/>
    <property type="match status" value="1"/>
</dbReference>
<accession>A0A1I1YW03</accession>
<dbReference type="SMART" id="SM00387">
    <property type="entry name" value="HATPase_c"/>
    <property type="match status" value="1"/>
</dbReference>
<dbReference type="EMBL" id="FOMT01000002">
    <property type="protein sequence ID" value="SFE22220.1"/>
    <property type="molecule type" value="Genomic_DNA"/>
</dbReference>
<dbReference type="SUPFAM" id="SSF158472">
    <property type="entry name" value="HAMP domain-like"/>
    <property type="match status" value="1"/>
</dbReference>
<evidence type="ECO:0000256" key="7">
    <source>
        <dbReference type="ARBA" id="ARBA00022692"/>
    </source>
</evidence>
<dbReference type="CDD" id="cd00075">
    <property type="entry name" value="HATPase"/>
    <property type="match status" value="1"/>
</dbReference>
<dbReference type="Gene3D" id="6.10.340.10">
    <property type="match status" value="1"/>
</dbReference>
<evidence type="ECO:0000256" key="10">
    <source>
        <dbReference type="ARBA" id="ARBA00022840"/>
    </source>
</evidence>
<evidence type="ECO:0000256" key="6">
    <source>
        <dbReference type="ARBA" id="ARBA00022679"/>
    </source>
</evidence>
<evidence type="ECO:0000313" key="17">
    <source>
        <dbReference type="EMBL" id="SFE22220.1"/>
    </source>
</evidence>
<dbReference type="InterPro" id="IPR003661">
    <property type="entry name" value="HisK_dim/P_dom"/>
</dbReference>
<dbReference type="AlphaFoldDB" id="A0A1I1YW03"/>
<dbReference type="InterPro" id="IPR036097">
    <property type="entry name" value="HisK_dim/P_sf"/>
</dbReference>
<feature type="transmembrane region" description="Helical" evidence="14">
    <location>
        <begin position="12"/>
        <end position="32"/>
    </location>
</feature>